<protein>
    <recommendedName>
        <fullName evidence="3">DUF2007 domain-containing protein</fullName>
    </recommendedName>
</protein>
<evidence type="ECO:0008006" key="3">
    <source>
        <dbReference type="Google" id="ProtNLM"/>
    </source>
</evidence>
<dbReference type="Proteomes" id="UP001165270">
    <property type="component" value="Unassembled WGS sequence"/>
</dbReference>
<dbReference type="EMBL" id="JALDAX010000032">
    <property type="protein sequence ID" value="MCI3246343.1"/>
    <property type="molecule type" value="Genomic_DNA"/>
</dbReference>
<keyword evidence="2" id="KW-1185">Reference proteome</keyword>
<evidence type="ECO:0000313" key="2">
    <source>
        <dbReference type="Proteomes" id="UP001165270"/>
    </source>
</evidence>
<proteinExistence type="predicted"/>
<reference evidence="1" key="1">
    <citation type="submission" date="2022-03" db="EMBL/GenBank/DDBJ databases">
        <title>Streptomyces 7R015 and 7R016 isolated from Barleria lupulina in Thailand.</title>
        <authorList>
            <person name="Kanchanasin P."/>
            <person name="Phongsopitanun W."/>
            <person name="Tanasupawat S."/>
        </authorList>
    </citation>
    <scope>NUCLEOTIDE SEQUENCE</scope>
    <source>
        <strain evidence="1">7R016</strain>
    </source>
</reference>
<organism evidence="1 2">
    <name type="scientific">Streptomyces spinosisporus</name>
    <dbReference type="NCBI Taxonomy" id="2927582"/>
    <lineage>
        <taxon>Bacteria</taxon>
        <taxon>Bacillati</taxon>
        <taxon>Actinomycetota</taxon>
        <taxon>Actinomycetes</taxon>
        <taxon>Kitasatosporales</taxon>
        <taxon>Streptomycetaceae</taxon>
        <taxon>Streptomyces</taxon>
    </lineage>
</organism>
<comment type="caution">
    <text evidence="1">The sequence shown here is derived from an EMBL/GenBank/DDBJ whole genome shotgun (WGS) entry which is preliminary data.</text>
</comment>
<sequence length="93" mass="10079">MTARLISNPTIWRLHCSQGRRDAVCDWLKANGLDPLAVLSTHDAIVEDAPDGGQQIKCTVIEKDATHPVETTVPLVVPVPDGWPHYTAPGMPS</sequence>
<evidence type="ECO:0000313" key="1">
    <source>
        <dbReference type="EMBL" id="MCI3246343.1"/>
    </source>
</evidence>
<accession>A0ABS9XW83</accession>
<gene>
    <name evidence="1" type="ORF">MQN93_42295</name>
</gene>
<dbReference type="RefSeq" id="WP_242713694.1">
    <property type="nucleotide sequence ID" value="NZ_JALDAX010000032.1"/>
</dbReference>
<name>A0ABS9XW83_9ACTN</name>